<sequence>MSGAGGYDYDVAIIGAGIHGAGAAQVAALRGWSCVVLEREGVAAGTSSRSSKLIHGGLRYLENRQFGVVRECLRERARLLRVAPDLVRLIPFHLPVYAGARRPAWMLRVGLSLYGALAAGAPGARWSSLTLAQAQADGLTGHGLRHLLQYFDAQTDDAALTRAVMASAQSLGATLRCPAHVYAIHRHGQGVRLEGVDAHGGFHLRARAVINAVGPWLGRVAHGVGALPPLSLTQGAHLVLPQWPLTAAYTLQSPIDGRVFFVLPWRGGALLGTTETPFAGDPASAHCTDDEARYLLDSAAHFFPHADLSVGVRFAGVRALPAGDANRASRESLLIVDDPHSPRVVSLIGGKLTSYLPTAQALLGRIAGALPPPRPVADVGRLPLTA</sequence>
<dbReference type="STRING" id="1434232.MAIT1_02192"/>
<evidence type="ECO:0000256" key="5">
    <source>
        <dbReference type="ARBA" id="ARBA00023002"/>
    </source>
</evidence>
<dbReference type="GO" id="GO:0046168">
    <property type="term" value="P:glycerol-3-phosphate catabolic process"/>
    <property type="evidence" value="ECO:0007669"/>
    <property type="project" value="TreeGrafter"/>
</dbReference>
<dbReference type="Gene3D" id="3.50.50.60">
    <property type="entry name" value="FAD/NAD(P)-binding domain"/>
    <property type="match status" value="1"/>
</dbReference>
<keyword evidence="3" id="KW-0285">Flavoprotein</keyword>
<dbReference type="Proteomes" id="UP000194003">
    <property type="component" value="Unassembled WGS sequence"/>
</dbReference>
<dbReference type="EMBL" id="LVJN01000020">
    <property type="protein sequence ID" value="OSM02103.1"/>
    <property type="molecule type" value="Genomic_DNA"/>
</dbReference>
<gene>
    <name evidence="7" type="ORF">MAIT1_02192</name>
</gene>
<dbReference type="Gene3D" id="3.30.9.10">
    <property type="entry name" value="D-Amino Acid Oxidase, subunit A, domain 2"/>
    <property type="match status" value="1"/>
</dbReference>
<accession>A0A1Y2K267</accession>
<comment type="similarity">
    <text evidence="2">Belongs to the FAD-dependent glycerol-3-phosphate dehydrogenase family.</text>
</comment>
<evidence type="ECO:0000313" key="8">
    <source>
        <dbReference type="Proteomes" id="UP000194003"/>
    </source>
</evidence>
<evidence type="ECO:0000256" key="4">
    <source>
        <dbReference type="ARBA" id="ARBA00022827"/>
    </source>
</evidence>
<name>A0A1Y2K267_9PROT</name>
<dbReference type="OrthoDB" id="9766796at2"/>
<dbReference type="PRINTS" id="PR01001">
    <property type="entry name" value="FADG3PDH"/>
</dbReference>
<comment type="cofactor">
    <cofactor evidence="1">
        <name>FAD</name>
        <dbReference type="ChEBI" id="CHEBI:57692"/>
    </cofactor>
</comment>
<evidence type="ECO:0000313" key="7">
    <source>
        <dbReference type="EMBL" id="OSM02103.1"/>
    </source>
</evidence>
<comment type="caution">
    <text evidence="7">The sequence shown here is derived from an EMBL/GenBank/DDBJ whole genome shotgun (WGS) entry which is preliminary data.</text>
</comment>
<organism evidence="7 8">
    <name type="scientific">Magnetofaba australis IT-1</name>
    <dbReference type="NCBI Taxonomy" id="1434232"/>
    <lineage>
        <taxon>Bacteria</taxon>
        <taxon>Pseudomonadati</taxon>
        <taxon>Pseudomonadota</taxon>
        <taxon>Magnetococcia</taxon>
        <taxon>Magnetococcales</taxon>
        <taxon>Magnetococcaceae</taxon>
        <taxon>Magnetofaba</taxon>
    </lineage>
</organism>
<dbReference type="SUPFAM" id="SSF51905">
    <property type="entry name" value="FAD/NAD(P)-binding domain"/>
    <property type="match status" value="1"/>
</dbReference>
<keyword evidence="4" id="KW-0274">FAD</keyword>
<feature type="domain" description="FAD dependent oxidoreductase" evidence="6">
    <location>
        <begin position="10"/>
        <end position="324"/>
    </location>
</feature>
<dbReference type="GO" id="GO:0004368">
    <property type="term" value="F:glycerol-3-phosphate dehydrogenase (quinone) activity"/>
    <property type="evidence" value="ECO:0007669"/>
    <property type="project" value="InterPro"/>
</dbReference>
<dbReference type="RefSeq" id="WP_085444594.1">
    <property type="nucleotide sequence ID" value="NZ_LVJN01000020.1"/>
</dbReference>
<dbReference type="AlphaFoldDB" id="A0A1Y2K267"/>
<dbReference type="InterPro" id="IPR006076">
    <property type="entry name" value="FAD-dep_OxRdtase"/>
</dbReference>
<evidence type="ECO:0000256" key="3">
    <source>
        <dbReference type="ARBA" id="ARBA00022630"/>
    </source>
</evidence>
<dbReference type="PANTHER" id="PTHR11985:SF15">
    <property type="entry name" value="GLYCEROL-3-PHOSPHATE DEHYDROGENASE, MITOCHONDRIAL"/>
    <property type="match status" value="1"/>
</dbReference>
<evidence type="ECO:0000256" key="2">
    <source>
        <dbReference type="ARBA" id="ARBA00007330"/>
    </source>
</evidence>
<protein>
    <submittedName>
        <fullName evidence="7">Putative FAD dependent oxidoreductase</fullName>
    </submittedName>
</protein>
<dbReference type="Pfam" id="PF01266">
    <property type="entry name" value="DAO"/>
    <property type="match status" value="1"/>
</dbReference>
<dbReference type="InterPro" id="IPR036188">
    <property type="entry name" value="FAD/NAD-bd_sf"/>
</dbReference>
<proteinExistence type="inferred from homology"/>
<keyword evidence="5" id="KW-0560">Oxidoreductase</keyword>
<keyword evidence="8" id="KW-1185">Reference proteome</keyword>
<dbReference type="PANTHER" id="PTHR11985">
    <property type="entry name" value="GLYCEROL-3-PHOSPHATE DEHYDROGENASE"/>
    <property type="match status" value="1"/>
</dbReference>
<evidence type="ECO:0000256" key="1">
    <source>
        <dbReference type="ARBA" id="ARBA00001974"/>
    </source>
</evidence>
<evidence type="ECO:0000259" key="6">
    <source>
        <dbReference type="Pfam" id="PF01266"/>
    </source>
</evidence>
<reference evidence="7 8" key="1">
    <citation type="journal article" date="2016" name="BMC Genomics">
        <title>Combined genomic and structural analyses of a cultured magnetotactic bacterium reveals its niche adaptation to a dynamic environment.</title>
        <authorList>
            <person name="Araujo A.C."/>
            <person name="Morillo V."/>
            <person name="Cypriano J."/>
            <person name="Teixeira L.C."/>
            <person name="Leao P."/>
            <person name="Lyra S."/>
            <person name="Almeida L.G."/>
            <person name="Bazylinski D.A."/>
            <person name="Vasconcellos A.T."/>
            <person name="Abreu F."/>
            <person name="Lins U."/>
        </authorList>
    </citation>
    <scope>NUCLEOTIDE SEQUENCE [LARGE SCALE GENOMIC DNA]</scope>
    <source>
        <strain evidence="7 8">IT-1</strain>
    </source>
</reference>
<dbReference type="InterPro" id="IPR000447">
    <property type="entry name" value="G3P_DH_FAD-dep"/>
</dbReference>